<dbReference type="InterPro" id="IPR025249">
    <property type="entry name" value="TF_NusA_KH_1st"/>
</dbReference>
<feature type="region of interest" description="Disordered" evidence="8">
    <location>
        <begin position="325"/>
        <end position="365"/>
    </location>
</feature>
<feature type="compositionally biased region" description="Low complexity" evidence="8">
    <location>
        <begin position="328"/>
        <end position="348"/>
    </location>
</feature>
<comment type="caution">
    <text evidence="10">The sequence shown here is derived from an EMBL/GenBank/DDBJ whole genome shotgun (WGS) entry which is preliminary data.</text>
</comment>
<dbReference type="SMART" id="SM00322">
    <property type="entry name" value="KH"/>
    <property type="match status" value="2"/>
</dbReference>
<dbReference type="CDD" id="cd22529">
    <property type="entry name" value="KH-II_NusA_rpt2"/>
    <property type="match status" value="1"/>
</dbReference>
<dbReference type="EMBL" id="JAWNFY010000002">
    <property type="protein sequence ID" value="MDY5145630.1"/>
    <property type="molecule type" value="Genomic_DNA"/>
</dbReference>
<dbReference type="GO" id="GO:0003723">
    <property type="term" value="F:RNA binding"/>
    <property type="evidence" value="ECO:0007669"/>
    <property type="project" value="UniProtKB-UniRule"/>
</dbReference>
<evidence type="ECO:0000256" key="7">
    <source>
        <dbReference type="HAMAP-Rule" id="MF_00945"/>
    </source>
</evidence>
<dbReference type="CDD" id="cd02134">
    <property type="entry name" value="KH-II_NusA_rpt1"/>
    <property type="match status" value="1"/>
</dbReference>
<organism evidence="10 13">
    <name type="scientific">Actinotignum timonense</name>
    <dbReference type="NCBI Taxonomy" id="1870995"/>
    <lineage>
        <taxon>Bacteria</taxon>
        <taxon>Bacillati</taxon>
        <taxon>Actinomycetota</taxon>
        <taxon>Actinomycetes</taxon>
        <taxon>Actinomycetales</taxon>
        <taxon>Actinomycetaceae</taxon>
        <taxon>Actinotignum</taxon>
    </lineage>
</organism>
<dbReference type="FunFam" id="3.30.300.20:FF:000002">
    <property type="entry name" value="Transcription termination/antitermination protein NusA"/>
    <property type="match status" value="1"/>
</dbReference>
<keyword evidence="1 7" id="KW-0806">Transcription termination</keyword>
<keyword evidence="6 7" id="KW-0804">Transcription</keyword>
<dbReference type="PANTHER" id="PTHR22648">
    <property type="entry name" value="TRANSCRIPTION TERMINATION FACTOR NUSA"/>
    <property type="match status" value="1"/>
</dbReference>
<dbReference type="GO" id="GO:0006353">
    <property type="term" value="P:DNA-templated transcription termination"/>
    <property type="evidence" value="ECO:0007669"/>
    <property type="project" value="UniProtKB-UniRule"/>
</dbReference>
<dbReference type="InterPro" id="IPR009019">
    <property type="entry name" value="KH_sf_prok-type"/>
</dbReference>
<dbReference type="Proteomes" id="UP001288320">
    <property type="component" value="Unassembled WGS sequence"/>
</dbReference>
<dbReference type="InterPro" id="IPR030842">
    <property type="entry name" value="TF_NusA_bacterial"/>
</dbReference>
<evidence type="ECO:0000313" key="13">
    <source>
        <dbReference type="Proteomes" id="UP001288320"/>
    </source>
</evidence>
<name>A0AAW9HAX8_9ACTO</name>
<feature type="domain" description="K Homology" evidence="9">
    <location>
        <begin position="285"/>
        <end position="350"/>
    </location>
</feature>
<dbReference type="SUPFAM" id="SSF54814">
    <property type="entry name" value="Prokaryotic type KH domain (KH-domain type II)"/>
    <property type="match status" value="2"/>
</dbReference>
<gene>
    <name evidence="7 10" type="primary">nusA</name>
    <name evidence="10" type="ORF">R6G74_00495</name>
    <name evidence="11" type="ORF">R6P33_01155</name>
</gene>
<sequence>MQIHMNELRALESELGLSSDVLVEAIEDALLHAYARVPGAIRGARVDMDRRTGKIVVWAPEIDEEGNVVGEFDDTPHDFGRIATATAKSVIAQRLKEAEANRVLGSFKNKQGDIISGVVQGRAGRDSFSRDLLVEVGDHEAILRAEEQVPTEHLNRGDRIRALVLDVVVTSRGASIRLSRTHPDFVRRLFELEVPEIASGTVELVALAREAGHRSKLAVYAEDPEVNAKGACIGHNGQRVRAVTTELGGEKIDIVDYNDDPAVFIAASLSPAKVSRVDILSAEKRQARAIVPDGQASLAIGKEAQNVRLAAKLTGWSIDIRKESDVQEASGGDVADGAAPAIPAVEASAAEHGEDHAPHPHDDVR</sequence>
<keyword evidence="5 7" id="KW-0805">Transcription regulation</keyword>
<feature type="domain" description="K Homology" evidence="9">
    <location>
        <begin position="211"/>
        <end position="284"/>
    </location>
</feature>
<evidence type="ECO:0000313" key="10">
    <source>
        <dbReference type="EMBL" id="MDY5139798.1"/>
    </source>
</evidence>
<dbReference type="AlphaFoldDB" id="A0AAW9HAX8"/>
<proteinExistence type="inferred from homology"/>
<evidence type="ECO:0000256" key="8">
    <source>
        <dbReference type="SAM" id="MobiDB-lite"/>
    </source>
</evidence>
<dbReference type="InterPro" id="IPR012340">
    <property type="entry name" value="NA-bd_OB-fold"/>
</dbReference>
<dbReference type="Pfam" id="PF08529">
    <property type="entry name" value="NusA_N"/>
    <property type="match status" value="1"/>
</dbReference>
<dbReference type="SUPFAM" id="SSF69705">
    <property type="entry name" value="Transcription factor NusA, N-terminal domain"/>
    <property type="match status" value="1"/>
</dbReference>
<dbReference type="RefSeq" id="WP_234984559.1">
    <property type="nucleotide sequence ID" value="NZ_CAUPFC010000001.1"/>
</dbReference>
<dbReference type="Gene3D" id="2.40.50.140">
    <property type="entry name" value="Nucleic acid-binding proteins"/>
    <property type="match status" value="1"/>
</dbReference>
<comment type="subcellular location">
    <subcellularLocation>
        <location evidence="7">Cytoplasm</location>
    </subcellularLocation>
</comment>
<dbReference type="SUPFAM" id="SSF50249">
    <property type="entry name" value="Nucleic acid-binding proteins"/>
    <property type="match status" value="1"/>
</dbReference>
<dbReference type="Gene3D" id="3.30.300.20">
    <property type="match status" value="2"/>
</dbReference>
<evidence type="ECO:0000313" key="12">
    <source>
        <dbReference type="Proteomes" id="UP001284901"/>
    </source>
</evidence>
<dbReference type="Proteomes" id="UP001284901">
    <property type="component" value="Unassembled WGS sequence"/>
</dbReference>
<evidence type="ECO:0000256" key="1">
    <source>
        <dbReference type="ARBA" id="ARBA00022472"/>
    </source>
</evidence>
<dbReference type="InterPro" id="IPR058582">
    <property type="entry name" value="KH_NusA_2nd"/>
</dbReference>
<dbReference type="InterPro" id="IPR004087">
    <property type="entry name" value="KH_dom"/>
</dbReference>
<dbReference type="InterPro" id="IPR013735">
    <property type="entry name" value="TF_NusA_N"/>
</dbReference>
<dbReference type="GeneID" id="92813928"/>
<dbReference type="Gene3D" id="3.30.1480.10">
    <property type="entry name" value="NusA, N-terminal domain"/>
    <property type="match status" value="1"/>
</dbReference>
<comment type="function">
    <text evidence="7">Participates in both transcription termination and antitermination.</text>
</comment>
<feature type="compositionally biased region" description="Basic and acidic residues" evidence="8">
    <location>
        <begin position="349"/>
        <end position="365"/>
    </location>
</feature>
<dbReference type="GO" id="GO:0003700">
    <property type="term" value="F:DNA-binding transcription factor activity"/>
    <property type="evidence" value="ECO:0007669"/>
    <property type="project" value="InterPro"/>
</dbReference>
<dbReference type="PANTHER" id="PTHR22648:SF0">
    <property type="entry name" value="TRANSCRIPTION TERMINATION_ANTITERMINATION PROTEIN NUSA"/>
    <property type="match status" value="1"/>
</dbReference>
<keyword evidence="3 7" id="KW-0889">Transcription antitermination</keyword>
<evidence type="ECO:0000256" key="6">
    <source>
        <dbReference type="ARBA" id="ARBA00023163"/>
    </source>
</evidence>
<dbReference type="GO" id="GO:0005829">
    <property type="term" value="C:cytosol"/>
    <property type="evidence" value="ECO:0007669"/>
    <property type="project" value="TreeGrafter"/>
</dbReference>
<evidence type="ECO:0000256" key="5">
    <source>
        <dbReference type="ARBA" id="ARBA00023015"/>
    </source>
</evidence>
<evidence type="ECO:0000259" key="9">
    <source>
        <dbReference type="SMART" id="SM00322"/>
    </source>
</evidence>
<evidence type="ECO:0000256" key="2">
    <source>
        <dbReference type="ARBA" id="ARBA00022490"/>
    </source>
</evidence>
<comment type="similarity">
    <text evidence="7">Belongs to the NusA family.</text>
</comment>
<dbReference type="HAMAP" id="MF_00945_B">
    <property type="entry name" value="NusA_B"/>
    <property type="match status" value="1"/>
</dbReference>
<evidence type="ECO:0000313" key="11">
    <source>
        <dbReference type="EMBL" id="MDY5145630.1"/>
    </source>
</evidence>
<dbReference type="InterPro" id="IPR015946">
    <property type="entry name" value="KH_dom-like_a/b"/>
</dbReference>
<dbReference type="GO" id="GO:0031564">
    <property type="term" value="P:transcription antitermination"/>
    <property type="evidence" value="ECO:0007669"/>
    <property type="project" value="UniProtKB-UniRule"/>
</dbReference>
<dbReference type="NCBIfam" id="TIGR01953">
    <property type="entry name" value="NusA"/>
    <property type="match status" value="1"/>
</dbReference>
<dbReference type="FunFam" id="3.30.300.20:FF:000005">
    <property type="entry name" value="Transcription termination/antitermination protein NusA"/>
    <property type="match status" value="1"/>
</dbReference>
<keyword evidence="4 7" id="KW-0694">RNA-binding</keyword>
<accession>A0AAW9HAX8</accession>
<reference evidence="10 12" key="1">
    <citation type="submission" date="2023-10" db="EMBL/GenBank/DDBJ databases">
        <title>Whole Genome based description of the genera Actinobaculum and Actinotignum reveals a complex phylogenetic relationship within the species included in the genus Actinotignum.</title>
        <authorList>
            <person name="Jensen C.S."/>
            <person name="Dargis R."/>
            <person name="Kemp M."/>
            <person name="Christensen J.J."/>
        </authorList>
    </citation>
    <scope>NUCLEOTIDE SEQUENCE</scope>
    <source>
        <strain evidence="11 12">SLA_B089</strain>
        <strain evidence="10">SLA_B245</strain>
    </source>
</reference>
<dbReference type="Pfam" id="PF13184">
    <property type="entry name" value="KH_NusA_1st"/>
    <property type="match status" value="1"/>
</dbReference>
<comment type="subunit">
    <text evidence="7">Monomer. Binds directly to the core enzyme of the DNA-dependent RNA polymerase and to nascent RNA.</text>
</comment>
<dbReference type="EMBL" id="JAWNFV010000001">
    <property type="protein sequence ID" value="MDY5139798.1"/>
    <property type="molecule type" value="Genomic_DNA"/>
</dbReference>
<dbReference type="InterPro" id="IPR010213">
    <property type="entry name" value="TF_NusA"/>
</dbReference>
<dbReference type="Pfam" id="PF26594">
    <property type="entry name" value="KH_NusA_2nd"/>
    <property type="match status" value="1"/>
</dbReference>
<keyword evidence="12" id="KW-1185">Reference proteome</keyword>
<evidence type="ECO:0000256" key="4">
    <source>
        <dbReference type="ARBA" id="ARBA00022884"/>
    </source>
</evidence>
<dbReference type="InterPro" id="IPR036555">
    <property type="entry name" value="NusA_N_sf"/>
</dbReference>
<keyword evidence="2 7" id="KW-0963">Cytoplasm</keyword>
<dbReference type="CDD" id="cd04455">
    <property type="entry name" value="S1_NusA"/>
    <property type="match status" value="1"/>
</dbReference>
<evidence type="ECO:0000256" key="3">
    <source>
        <dbReference type="ARBA" id="ARBA00022814"/>
    </source>
</evidence>
<protein>
    <recommendedName>
        <fullName evidence="7">Transcription termination/antitermination protein NusA</fullName>
    </recommendedName>
</protein>